<accession>A0A8X6UQX0</accession>
<evidence type="ECO:0000313" key="1">
    <source>
        <dbReference type="EMBL" id="GFU33807.1"/>
    </source>
</evidence>
<dbReference type="Proteomes" id="UP000887013">
    <property type="component" value="Unassembled WGS sequence"/>
</dbReference>
<evidence type="ECO:0000313" key="2">
    <source>
        <dbReference type="Proteomes" id="UP000887013"/>
    </source>
</evidence>
<proteinExistence type="predicted"/>
<dbReference type="AlphaFoldDB" id="A0A8X6UQX0"/>
<comment type="caution">
    <text evidence="1">The sequence shown here is derived from an EMBL/GenBank/DDBJ whole genome shotgun (WGS) entry which is preliminary data.</text>
</comment>
<protein>
    <submittedName>
        <fullName evidence="1">Uncharacterized protein</fullName>
    </submittedName>
</protein>
<sequence>MVKSPGSCNKYMSSLGYLNLSSTLNKRDSALLLNHSLITASASKIAITSLIRHLERSPFTQQTVSANNPTGWVIAWSARRLHVQG</sequence>
<gene>
    <name evidence="1" type="ORF">NPIL_682671</name>
</gene>
<name>A0A8X6UQX0_NEPPI</name>
<reference evidence="1" key="1">
    <citation type="submission" date="2020-08" db="EMBL/GenBank/DDBJ databases">
        <title>Multicomponent nature underlies the extraordinary mechanical properties of spider dragline silk.</title>
        <authorList>
            <person name="Kono N."/>
            <person name="Nakamura H."/>
            <person name="Mori M."/>
            <person name="Yoshida Y."/>
            <person name="Ohtoshi R."/>
            <person name="Malay A.D."/>
            <person name="Moran D.A.P."/>
            <person name="Tomita M."/>
            <person name="Numata K."/>
            <person name="Arakawa K."/>
        </authorList>
    </citation>
    <scope>NUCLEOTIDE SEQUENCE</scope>
</reference>
<keyword evidence="2" id="KW-1185">Reference proteome</keyword>
<dbReference type="EMBL" id="BMAW01034130">
    <property type="protein sequence ID" value="GFU33807.1"/>
    <property type="molecule type" value="Genomic_DNA"/>
</dbReference>
<organism evidence="1 2">
    <name type="scientific">Nephila pilipes</name>
    <name type="common">Giant wood spider</name>
    <name type="synonym">Nephila maculata</name>
    <dbReference type="NCBI Taxonomy" id="299642"/>
    <lineage>
        <taxon>Eukaryota</taxon>
        <taxon>Metazoa</taxon>
        <taxon>Ecdysozoa</taxon>
        <taxon>Arthropoda</taxon>
        <taxon>Chelicerata</taxon>
        <taxon>Arachnida</taxon>
        <taxon>Araneae</taxon>
        <taxon>Araneomorphae</taxon>
        <taxon>Entelegynae</taxon>
        <taxon>Araneoidea</taxon>
        <taxon>Nephilidae</taxon>
        <taxon>Nephila</taxon>
    </lineage>
</organism>